<keyword evidence="2" id="KW-1185">Reference proteome</keyword>
<dbReference type="HOGENOM" id="CLU_631254_0_0_7"/>
<gene>
    <name evidence="1" type="ordered locus">Deba_0804</name>
</gene>
<proteinExistence type="predicted"/>
<dbReference type="KEGG" id="dbr:Deba_0804"/>
<evidence type="ECO:0000313" key="1">
    <source>
        <dbReference type="EMBL" id="ADK84175.1"/>
    </source>
</evidence>
<name>E1QF39_DESB2</name>
<sequence length="434" mass="45871">MIMAVTVKYQGVVKNAPVLHTQSGSYPFEPVTPPGGLELRPVGAGLATRATQGSIYELARAAEQERVLGELDFMLQNLSVNLTYPQTPDAQPNALGRLAVSSDPTAILASAAQTAQAPTTHEARVLPTATGGVVMGKTMNPIAPVSLAAGAYRFTMTIDGQARQIDMNVGEGQTNEEFIGRLAIAIASQDERIQAKAVYGFEDAYDPGARTRPMNRTVRLVVSGPEDQTGPSFYFGEDSAGVVEAFGLNLLSPPRTAVARLDGVAQAQTDNAISLDGGAVTGLASGDGAAVIEVTAGAPAVSQRLSAIIERFNEIIAYIDLHADVLRPSLKDRLTRPGEDLARLLPKIGLRATAQGKIVVSQGFAEAVKADYATARELLLGQDGWMTKLSGKVGQILAMDKSFWADPPDFSKGAAQRAWALIFDVSQSIISGYY</sequence>
<evidence type="ECO:0000313" key="2">
    <source>
        <dbReference type="Proteomes" id="UP000009047"/>
    </source>
</evidence>
<organism evidence="1 2">
    <name type="scientific">Desulfarculus baarsii (strain ATCC 33931 / DSM 2075 / LMG 7858 / VKM B-1802 / 2st14)</name>
    <dbReference type="NCBI Taxonomy" id="644282"/>
    <lineage>
        <taxon>Bacteria</taxon>
        <taxon>Pseudomonadati</taxon>
        <taxon>Thermodesulfobacteriota</taxon>
        <taxon>Desulfarculia</taxon>
        <taxon>Desulfarculales</taxon>
        <taxon>Desulfarculaceae</taxon>
        <taxon>Desulfarculus</taxon>
    </lineage>
</organism>
<reference evidence="1 2" key="1">
    <citation type="journal article" date="2010" name="Stand. Genomic Sci.">
        <title>Complete genome sequence of Desulfarculus baarsii type strain (2st14).</title>
        <authorList>
            <person name="Sun H."/>
            <person name="Spring S."/>
            <person name="Lapidus A."/>
            <person name="Davenport K."/>
            <person name="Del Rio T.G."/>
            <person name="Tice H."/>
            <person name="Nolan M."/>
            <person name="Copeland A."/>
            <person name="Cheng J.F."/>
            <person name="Lucas S."/>
            <person name="Tapia R."/>
            <person name="Goodwin L."/>
            <person name="Pitluck S."/>
            <person name="Ivanova N."/>
            <person name="Pagani I."/>
            <person name="Mavromatis K."/>
            <person name="Ovchinnikova G."/>
            <person name="Pati A."/>
            <person name="Chen A."/>
            <person name="Palaniappan K."/>
            <person name="Hauser L."/>
            <person name="Chang Y.J."/>
            <person name="Jeffries C.D."/>
            <person name="Detter J.C."/>
            <person name="Han C."/>
            <person name="Rohde M."/>
            <person name="Brambilla E."/>
            <person name="Goker M."/>
            <person name="Woyke T."/>
            <person name="Bristow J."/>
            <person name="Eisen J.A."/>
            <person name="Markowitz V."/>
            <person name="Hugenholtz P."/>
            <person name="Kyrpides N.C."/>
            <person name="Klenk H.P."/>
            <person name="Land M."/>
        </authorList>
    </citation>
    <scope>NUCLEOTIDE SEQUENCE [LARGE SCALE GENOMIC DNA]</scope>
    <source>
        <strain evidence="2">ATCC 33931 / DSM 2075 / LMG 7858 / VKM B-1802 / 2st14</strain>
    </source>
</reference>
<dbReference type="AlphaFoldDB" id="E1QF39"/>
<dbReference type="Proteomes" id="UP000009047">
    <property type="component" value="Chromosome"/>
</dbReference>
<dbReference type="EMBL" id="CP002085">
    <property type="protein sequence ID" value="ADK84175.1"/>
    <property type="molecule type" value="Genomic_DNA"/>
</dbReference>
<protein>
    <submittedName>
        <fullName evidence="1">Uncharacterized protein</fullName>
    </submittedName>
</protein>
<dbReference type="STRING" id="644282.Deba_0804"/>
<accession>E1QF39</accession>